<dbReference type="AlphaFoldDB" id="A0A8H2PJL0"/>
<evidence type="ECO:0000256" key="4">
    <source>
        <dbReference type="PIRSR" id="PIRSR001434-2"/>
    </source>
</evidence>
<dbReference type="NCBIfam" id="TIGR02080">
    <property type="entry name" value="O_succ_thio_ly"/>
    <property type="match status" value="1"/>
</dbReference>
<comment type="cofactor">
    <cofactor evidence="1 5">
        <name>pyridoxal 5'-phosphate</name>
        <dbReference type="ChEBI" id="CHEBI:597326"/>
    </cofactor>
</comment>
<dbReference type="Proteomes" id="UP000307702">
    <property type="component" value="Unassembled WGS sequence"/>
</dbReference>
<dbReference type="InterPro" id="IPR015422">
    <property type="entry name" value="PyrdxlP-dep_Trfase_small"/>
</dbReference>
<gene>
    <name evidence="6" type="primary">metB</name>
    <name evidence="6" type="ORF">FCS21_12065</name>
</gene>
<dbReference type="GO" id="GO:0005737">
    <property type="term" value="C:cytoplasm"/>
    <property type="evidence" value="ECO:0007669"/>
    <property type="project" value="TreeGrafter"/>
</dbReference>
<organism evidence="6 7">
    <name type="scientific">Colwellia ponticola</name>
    <dbReference type="NCBI Taxonomy" id="2304625"/>
    <lineage>
        <taxon>Bacteria</taxon>
        <taxon>Pseudomonadati</taxon>
        <taxon>Pseudomonadota</taxon>
        <taxon>Gammaproteobacteria</taxon>
        <taxon>Alteromonadales</taxon>
        <taxon>Colwelliaceae</taxon>
        <taxon>Colwellia</taxon>
    </lineage>
</organism>
<dbReference type="GO" id="GO:0019346">
    <property type="term" value="P:transsulfuration"/>
    <property type="evidence" value="ECO:0007669"/>
    <property type="project" value="InterPro"/>
</dbReference>
<evidence type="ECO:0000256" key="5">
    <source>
        <dbReference type="RuleBase" id="RU362118"/>
    </source>
</evidence>
<dbReference type="PROSITE" id="PS00868">
    <property type="entry name" value="CYS_MET_METAB_PP"/>
    <property type="match status" value="1"/>
</dbReference>
<evidence type="ECO:0000256" key="3">
    <source>
        <dbReference type="ARBA" id="ARBA00022898"/>
    </source>
</evidence>
<dbReference type="PANTHER" id="PTHR11808:SF75">
    <property type="entry name" value="CYSTATHIONINE GAMMA-SYNTHASE"/>
    <property type="match status" value="1"/>
</dbReference>
<dbReference type="InterPro" id="IPR015421">
    <property type="entry name" value="PyrdxlP-dep_Trfase_major"/>
</dbReference>
<dbReference type="GO" id="GO:0019343">
    <property type="term" value="P:cysteine biosynthetic process via cystathionine"/>
    <property type="evidence" value="ECO:0007669"/>
    <property type="project" value="TreeGrafter"/>
</dbReference>
<dbReference type="CDD" id="cd00614">
    <property type="entry name" value="CGS_like"/>
    <property type="match status" value="1"/>
</dbReference>
<dbReference type="InterPro" id="IPR011821">
    <property type="entry name" value="O_succ_thio_ly"/>
</dbReference>
<comment type="caution">
    <text evidence="6">The sequence shown here is derived from an EMBL/GenBank/DDBJ whole genome shotgun (WGS) entry which is preliminary data.</text>
</comment>
<evidence type="ECO:0000256" key="2">
    <source>
        <dbReference type="ARBA" id="ARBA00009077"/>
    </source>
</evidence>
<dbReference type="FunFam" id="3.90.1150.10:FF:000008">
    <property type="entry name" value="Cystathionine gamma-synthase"/>
    <property type="match status" value="1"/>
</dbReference>
<evidence type="ECO:0000313" key="7">
    <source>
        <dbReference type="Proteomes" id="UP000307702"/>
    </source>
</evidence>
<reference evidence="6 7" key="1">
    <citation type="submission" date="2019-05" db="EMBL/GenBank/DDBJ databases">
        <title>Colwellia ponticola sp. nov., isolated from seawater.</title>
        <authorList>
            <person name="Yoon J.-H."/>
        </authorList>
    </citation>
    <scope>NUCLEOTIDE SEQUENCE [LARGE SCALE GENOMIC DNA]</scope>
    <source>
        <strain evidence="6 7">OISW-25</strain>
    </source>
</reference>
<name>A0A8H2PJL0_9GAMM</name>
<evidence type="ECO:0000313" key="6">
    <source>
        <dbReference type="EMBL" id="TMM43923.1"/>
    </source>
</evidence>
<dbReference type="InterPro" id="IPR054542">
    <property type="entry name" value="Cys_met_metab_PP"/>
</dbReference>
<dbReference type="PIRSF" id="PIRSF001434">
    <property type="entry name" value="CGS"/>
    <property type="match status" value="1"/>
</dbReference>
<dbReference type="Gene3D" id="3.40.640.10">
    <property type="entry name" value="Type I PLP-dependent aspartate aminotransferase-like (Major domain)"/>
    <property type="match status" value="1"/>
</dbReference>
<dbReference type="EMBL" id="SZVP01000012">
    <property type="protein sequence ID" value="TMM43923.1"/>
    <property type="molecule type" value="Genomic_DNA"/>
</dbReference>
<dbReference type="GO" id="GO:0004123">
    <property type="term" value="F:cystathionine gamma-lyase activity"/>
    <property type="evidence" value="ECO:0007669"/>
    <property type="project" value="TreeGrafter"/>
</dbReference>
<dbReference type="InterPro" id="IPR015424">
    <property type="entry name" value="PyrdxlP-dep_Trfase"/>
</dbReference>
<dbReference type="RefSeq" id="WP_138623733.1">
    <property type="nucleotide sequence ID" value="NZ_SZVP01000012.1"/>
</dbReference>
<dbReference type="FunFam" id="3.40.640.10:FF:000009">
    <property type="entry name" value="Cystathionine gamma-synthase homolog"/>
    <property type="match status" value="1"/>
</dbReference>
<sequence>MSTTDKSNITTSAVRAGINTDQHHGAVVAPIHLSSTYSLKGFNEKRQFDYSRTGNPTRSTFAETIAKLEQGSVGIVTSTGMAAVHLLCQLLSVGDTVVIPHDCYGGSFRLFTHLAKRGQFTLIVVDQNDQQALADALAHKPKLVLLESPSNPLLRLVDIEATTKACQAVGALVAVDNTFLSPALQQPLTLGADIVFHSTTKYINGHSDVVGGVLVTKSAELGEKLAWWANCIGITGSAFDSFLALRGLKTLPVRMKQHQENALQVANFLKNHQAIEAVYFPGFPDHPGHDIAKKQQFGYGAMLSVEVKGGVEAVKKLFANLELFTLAQSLGGVESLISHPSTMTHAGMEIADQLQAGITQSLVRISVGIEDIDDILADLTYGLAQSQQ</sequence>
<accession>A0A8H2PJL0</accession>
<dbReference type="GO" id="GO:0003962">
    <property type="term" value="F:cystathionine gamma-synthase activity"/>
    <property type="evidence" value="ECO:0007669"/>
    <property type="project" value="UniProtKB-EC"/>
</dbReference>
<dbReference type="InterPro" id="IPR000277">
    <property type="entry name" value="Cys/Met-Metab_PyrdxlP-dep_enz"/>
</dbReference>
<comment type="similarity">
    <text evidence="2 5">Belongs to the trans-sulfuration enzymes family.</text>
</comment>
<dbReference type="OrthoDB" id="9805807at2"/>
<keyword evidence="6" id="KW-0808">Transferase</keyword>
<evidence type="ECO:0000256" key="1">
    <source>
        <dbReference type="ARBA" id="ARBA00001933"/>
    </source>
</evidence>
<keyword evidence="7" id="KW-1185">Reference proteome</keyword>
<dbReference type="EC" id="2.5.1.48" evidence="6"/>
<dbReference type="SUPFAM" id="SSF53383">
    <property type="entry name" value="PLP-dependent transferases"/>
    <property type="match status" value="1"/>
</dbReference>
<dbReference type="PANTHER" id="PTHR11808">
    <property type="entry name" value="TRANS-SULFURATION ENZYME FAMILY MEMBER"/>
    <property type="match status" value="1"/>
</dbReference>
<dbReference type="GO" id="GO:0030170">
    <property type="term" value="F:pyridoxal phosphate binding"/>
    <property type="evidence" value="ECO:0007669"/>
    <property type="project" value="InterPro"/>
</dbReference>
<proteinExistence type="inferred from homology"/>
<dbReference type="Pfam" id="PF01053">
    <property type="entry name" value="Cys_Met_Meta_PP"/>
    <property type="match status" value="1"/>
</dbReference>
<keyword evidence="3 4" id="KW-0663">Pyridoxal phosphate</keyword>
<protein>
    <submittedName>
        <fullName evidence="6">Cystathionine gamma-synthase</fullName>
        <ecNumber evidence="6">2.5.1.48</ecNumber>
    </submittedName>
</protein>
<feature type="modified residue" description="N6-(pyridoxal phosphate)lysine" evidence="4">
    <location>
        <position position="201"/>
    </location>
</feature>
<dbReference type="Gene3D" id="3.90.1150.10">
    <property type="entry name" value="Aspartate Aminotransferase, domain 1"/>
    <property type="match status" value="1"/>
</dbReference>